<evidence type="ECO:0008006" key="3">
    <source>
        <dbReference type="Google" id="ProtNLM"/>
    </source>
</evidence>
<proteinExistence type="predicted"/>
<comment type="caution">
    <text evidence="1">The sequence shown here is derived from an EMBL/GenBank/DDBJ whole genome shotgun (WGS) entry which is preliminary data.</text>
</comment>
<dbReference type="RefSeq" id="WP_182622823.1">
    <property type="nucleotide sequence ID" value="NZ_JACIUV010000005.1"/>
</dbReference>
<protein>
    <recommendedName>
        <fullName evidence="3">Lipoprotein</fullName>
    </recommendedName>
</protein>
<evidence type="ECO:0000313" key="1">
    <source>
        <dbReference type="EMBL" id="MBB1117870.1"/>
    </source>
</evidence>
<gene>
    <name evidence="1" type="ORF">H4O09_12495</name>
</gene>
<dbReference type="AlphaFoldDB" id="A0A7W3V1U8"/>
<reference evidence="1 2" key="1">
    <citation type="submission" date="2020-08" db="EMBL/GenBank/DDBJ databases">
        <title>Stenotrophomonas sp. W1S232.</title>
        <authorList>
            <person name="Deng Y."/>
        </authorList>
    </citation>
    <scope>NUCLEOTIDE SEQUENCE [LARGE SCALE GENOMIC DNA]</scope>
    <source>
        <strain evidence="1 2">W1S232</strain>
    </source>
</reference>
<organism evidence="1 2">
    <name type="scientific">Stenotrophomonas koreensis</name>
    <dbReference type="NCBI Taxonomy" id="266128"/>
    <lineage>
        <taxon>Bacteria</taxon>
        <taxon>Pseudomonadati</taxon>
        <taxon>Pseudomonadota</taxon>
        <taxon>Gammaproteobacteria</taxon>
        <taxon>Lysobacterales</taxon>
        <taxon>Lysobacteraceae</taxon>
        <taxon>Stenotrophomonas</taxon>
    </lineage>
</organism>
<sequence length="196" mass="22691">MKKITIFLALTASATGCTSNTSEHADEIYSREINELVEFEITNNTPDNTLRSHWELLDKTNKIRFSSRYAMDADKAAIEIERKMLATPITTSISATEYERRITEIQHQTASRVVILATVRNISKIPEGSTPTEVQELERKEGVQFKYILEEGRDGWKISEKWYLTKGINGYKDPEWIMYHPDQYTPYPSTVWSIYN</sequence>
<dbReference type="PROSITE" id="PS51257">
    <property type="entry name" value="PROKAR_LIPOPROTEIN"/>
    <property type="match status" value="1"/>
</dbReference>
<accession>A0A7W3V1U8</accession>
<dbReference type="EMBL" id="JACIUV010000005">
    <property type="protein sequence ID" value="MBB1117870.1"/>
    <property type="molecule type" value="Genomic_DNA"/>
</dbReference>
<name>A0A7W3V1U8_9GAMM</name>
<evidence type="ECO:0000313" key="2">
    <source>
        <dbReference type="Proteomes" id="UP000550609"/>
    </source>
</evidence>
<dbReference type="Proteomes" id="UP000550609">
    <property type="component" value="Unassembled WGS sequence"/>
</dbReference>